<sequence>MNFSKTVKQTHKQTEADQDARRGIDPGGMGKAVEILLKRLRDEEKNTYLFRRQLQRLLQQNNRKMLLERIAKGGAYYTAFMEENLKQLLFHLAEVMRRTRTKTYRNALSEIDQQIMIAMGKLEQAEYIVDSILSDRNIKISEAVQERLIERRAGLWEMAQKAVKEKSGTGSKKSGRKRSKRAKQEKGETNKITWSMIKEGKSINEIAARRNLAASTIERHIVRGINEGELDIFTVLEKETVKAVVELLEESSDSIGAIHKSQKGKYTYAELNMVKAYLEIK</sequence>
<accession>A0A0F8YV79</accession>
<protein>
    <recommendedName>
        <fullName evidence="2">Helicase Helix-turn-helix domain-containing protein</fullName>
    </recommendedName>
</protein>
<feature type="domain" description="Helicase Helix-turn-helix" evidence="2">
    <location>
        <begin position="189"/>
        <end position="274"/>
    </location>
</feature>
<comment type="caution">
    <text evidence="3">The sequence shown here is derived from an EMBL/GenBank/DDBJ whole genome shotgun (WGS) entry which is preliminary data.</text>
</comment>
<dbReference type="InterPro" id="IPR029491">
    <property type="entry name" value="Helicase_HTH"/>
</dbReference>
<feature type="region of interest" description="Disordered" evidence="1">
    <location>
        <begin position="1"/>
        <end position="26"/>
    </location>
</feature>
<dbReference type="AlphaFoldDB" id="A0A0F8YV79"/>
<gene>
    <name evidence="3" type="ORF">LCGC14_3110370</name>
</gene>
<dbReference type="EMBL" id="LAZR01067284">
    <property type="protein sequence ID" value="KKK51896.1"/>
    <property type="molecule type" value="Genomic_DNA"/>
</dbReference>
<organism evidence="3">
    <name type="scientific">marine sediment metagenome</name>
    <dbReference type="NCBI Taxonomy" id="412755"/>
    <lineage>
        <taxon>unclassified sequences</taxon>
        <taxon>metagenomes</taxon>
        <taxon>ecological metagenomes</taxon>
    </lineage>
</organism>
<evidence type="ECO:0000259" key="2">
    <source>
        <dbReference type="Pfam" id="PF14493"/>
    </source>
</evidence>
<feature type="compositionally biased region" description="Basic and acidic residues" evidence="1">
    <location>
        <begin position="12"/>
        <end position="24"/>
    </location>
</feature>
<feature type="region of interest" description="Disordered" evidence="1">
    <location>
        <begin position="163"/>
        <end position="188"/>
    </location>
</feature>
<evidence type="ECO:0000256" key="1">
    <source>
        <dbReference type="SAM" id="MobiDB-lite"/>
    </source>
</evidence>
<proteinExistence type="predicted"/>
<dbReference type="Pfam" id="PF14493">
    <property type="entry name" value="HTH_40"/>
    <property type="match status" value="1"/>
</dbReference>
<reference evidence="3" key="1">
    <citation type="journal article" date="2015" name="Nature">
        <title>Complex archaea that bridge the gap between prokaryotes and eukaryotes.</title>
        <authorList>
            <person name="Spang A."/>
            <person name="Saw J.H."/>
            <person name="Jorgensen S.L."/>
            <person name="Zaremba-Niedzwiedzka K."/>
            <person name="Martijn J."/>
            <person name="Lind A.E."/>
            <person name="van Eijk R."/>
            <person name="Schleper C."/>
            <person name="Guy L."/>
            <person name="Ettema T.J."/>
        </authorList>
    </citation>
    <scope>NUCLEOTIDE SEQUENCE</scope>
</reference>
<name>A0A0F8YV79_9ZZZZ</name>
<evidence type="ECO:0000313" key="3">
    <source>
        <dbReference type="EMBL" id="KKK51896.1"/>
    </source>
</evidence>